<protein>
    <submittedName>
        <fullName evidence="1">Bacteriophage P22, Gp10, DNA-stabilising</fullName>
    </submittedName>
</protein>
<sequence>MNAVGPSYHLAETKASVQSAINCYPQKVDNENWMMASAPGEVDIADLTYEIRGSRNVQGRWFVVSGATLYEVTSAGVTTVRGTLSSSTGFVGMSDNKTQVAIVDGATLYIFTLSTNVLTTVSSAGWRGSDDVHEMDGYFVFVDPDTDQFYISAIDNGSTLDALDFSSADSAPDNIVTHRVMHRQLWLFGDFSTEIWINSGEAAFPFSRYNSYTMDVGCVGKRAAINAADTLFWIGQTHRGDGIVYMASGNQPQRVSTIAVEQALKTSTNLPAATMWTYQIEGHEFIGINAPGLDTTWVYDAALQQWHERAEWDAGWFPLRSILVTAYAGEHFAGTSYGKLVRLDSTVNNISGRPLVRERTWPHMKSGIMESLSFMGVELSMNTGYGGTVTLEISNDGGKNFGPKLHRSLGAIGRWMQKVRWLGLGSSYSRVFRIRCSDDVPFSIYGAVVDAK</sequence>
<proteinExistence type="predicted"/>
<organism evidence="1">
    <name type="scientific">uncultured Caudovirales phage</name>
    <dbReference type="NCBI Taxonomy" id="2100421"/>
    <lineage>
        <taxon>Viruses</taxon>
        <taxon>Duplodnaviria</taxon>
        <taxon>Heunggongvirae</taxon>
        <taxon>Uroviricota</taxon>
        <taxon>Caudoviricetes</taxon>
        <taxon>Peduoviridae</taxon>
        <taxon>Maltschvirus</taxon>
        <taxon>Maltschvirus maltsch</taxon>
    </lineage>
</organism>
<dbReference type="EMBL" id="LR796211">
    <property type="protein sequence ID" value="CAB4127558.1"/>
    <property type="molecule type" value="Genomic_DNA"/>
</dbReference>
<dbReference type="InterPro" id="IPR021098">
    <property type="entry name" value="Phage_P22_Gp10"/>
</dbReference>
<reference evidence="1" key="1">
    <citation type="submission" date="2020-04" db="EMBL/GenBank/DDBJ databases">
        <authorList>
            <person name="Chiriac C."/>
            <person name="Salcher M."/>
            <person name="Ghai R."/>
            <person name="Kavagutti S V."/>
        </authorList>
    </citation>
    <scope>NUCLEOTIDE SEQUENCE</scope>
</reference>
<name>A0A6J5KYA4_9CAUD</name>
<dbReference type="Pfam" id="PF11134">
    <property type="entry name" value="Phage_stabilise"/>
    <property type="match status" value="1"/>
</dbReference>
<evidence type="ECO:0000313" key="1">
    <source>
        <dbReference type="EMBL" id="CAB4127558.1"/>
    </source>
</evidence>
<accession>A0A6J5KYA4</accession>
<gene>
    <name evidence="1" type="ORF">UFOVP92_36</name>
</gene>